<evidence type="ECO:0000256" key="1">
    <source>
        <dbReference type="SAM" id="MobiDB-lite"/>
    </source>
</evidence>
<dbReference type="Proteomes" id="UP001501725">
    <property type="component" value="Unassembled WGS sequence"/>
</dbReference>
<dbReference type="Gene3D" id="2.20.110.10">
    <property type="entry name" value="Histone H3 K4-specific methyltransferase SET7/9 N-terminal domain"/>
    <property type="match status" value="1"/>
</dbReference>
<dbReference type="EMBL" id="BAABGY010000005">
    <property type="protein sequence ID" value="GAA4324464.1"/>
    <property type="molecule type" value="Genomic_DNA"/>
</dbReference>
<feature type="region of interest" description="Disordered" evidence="1">
    <location>
        <begin position="172"/>
        <end position="244"/>
    </location>
</feature>
<keyword evidence="3" id="KW-1185">Reference proteome</keyword>
<proteinExistence type="predicted"/>
<reference evidence="3" key="1">
    <citation type="journal article" date="2019" name="Int. J. Syst. Evol. Microbiol.">
        <title>The Global Catalogue of Microorganisms (GCM) 10K type strain sequencing project: providing services to taxonomists for standard genome sequencing and annotation.</title>
        <authorList>
            <consortium name="The Broad Institute Genomics Platform"/>
            <consortium name="The Broad Institute Genome Sequencing Center for Infectious Disease"/>
            <person name="Wu L."/>
            <person name="Ma J."/>
        </authorList>
    </citation>
    <scope>NUCLEOTIDE SEQUENCE [LARGE SCALE GENOMIC DNA]</scope>
    <source>
        <strain evidence="3">JCM 17919</strain>
    </source>
</reference>
<comment type="caution">
    <text evidence="2">The sequence shown here is derived from an EMBL/GenBank/DDBJ whole genome shotgun (WGS) entry which is preliminary data.</text>
</comment>
<protein>
    <submittedName>
        <fullName evidence="2">Uncharacterized protein</fullName>
    </submittedName>
</protein>
<evidence type="ECO:0000313" key="3">
    <source>
        <dbReference type="Proteomes" id="UP001501725"/>
    </source>
</evidence>
<dbReference type="SUPFAM" id="SSF82185">
    <property type="entry name" value="Histone H3 K4-specific methyltransferase SET7/9 N-terminal domain"/>
    <property type="match status" value="1"/>
</dbReference>
<name>A0ABP8GHF5_9BACT</name>
<sequence>MLLLTLLSLQSFAQGKWKDYKISVKGDTINRVDRKGLRQGPWVVRQEAVRSERGYEEEGFYADDQKTGPWRRYTLEGDLEALENFRFGMKNGKCVYFNLAGHPIREESWRAIDPQNPYDTVQIFDINDPTRVTGTKIIKVEPTARKHGTWTYYDERTGRFAAKEEWINDKRKSDLAKGPDEGLEPIMPAASEGTASKSVKEALDATRPAYEKKEKVTKPAAVQAFEKKHSGKKKYDVRDGATGG</sequence>
<feature type="compositionally biased region" description="Basic and acidic residues" evidence="1">
    <location>
        <begin position="198"/>
        <end position="217"/>
    </location>
</feature>
<feature type="compositionally biased region" description="Basic and acidic residues" evidence="1">
    <location>
        <begin position="225"/>
        <end position="244"/>
    </location>
</feature>
<organism evidence="2 3">
    <name type="scientific">Flaviaesturariibacter amylovorans</name>
    <dbReference type="NCBI Taxonomy" id="1084520"/>
    <lineage>
        <taxon>Bacteria</taxon>
        <taxon>Pseudomonadati</taxon>
        <taxon>Bacteroidota</taxon>
        <taxon>Chitinophagia</taxon>
        <taxon>Chitinophagales</taxon>
        <taxon>Chitinophagaceae</taxon>
        <taxon>Flaviaestuariibacter</taxon>
    </lineage>
</organism>
<gene>
    <name evidence="2" type="ORF">GCM10023184_11850</name>
</gene>
<evidence type="ECO:0000313" key="2">
    <source>
        <dbReference type="EMBL" id="GAA4324464.1"/>
    </source>
</evidence>
<accession>A0ABP8GHF5</accession>